<name>A0A7J6ULU1_PEROL</name>
<dbReference type="EMBL" id="JABANO010001770">
    <property type="protein sequence ID" value="KAF4758157.1"/>
    <property type="molecule type" value="Genomic_DNA"/>
</dbReference>
<feature type="non-terminal residue" evidence="1">
    <location>
        <position position="1"/>
    </location>
</feature>
<reference evidence="1 2" key="1">
    <citation type="submission" date="2020-04" db="EMBL/GenBank/DDBJ databases">
        <title>Perkinsus olseni comparative genomics.</title>
        <authorList>
            <person name="Bogema D.R."/>
        </authorList>
    </citation>
    <scope>NUCLEOTIDE SEQUENCE [LARGE SCALE GENOMIC DNA]</scope>
    <source>
        <strain evidence="1 2">ATCC PRA-207</strain>
    </source>
</reference>
<proteinExistence type="predicted"/>
<protein>
    <submittedName>
        <fullName evidence="1">Uncharacterized protein</fullName>
    </submittedName>
</protein>
<feature type="non-terminal residue" evidence="1">
    <location>
        <position position="228"/>
    </location>
</feature>
<keyword evidence="2" id="KW-1185">Reference proteome</keyword>
<organism evidence="1 2">
    <name type="scientific">Perkinsus olseni</name>
    <name type="common">Perkinsus atlanticus</name>
    <dbReference type="NCBI Taxonomy" id="32597"/>
    <lineage>
        <taxon>Eukaryota</taxon>
        <taxon>Sar</taxon>
        <taxon>Alveolata</taxon>
        <taxon>Perkinsozoa</taxon>
        <taxon>Perkinsea</taxon>
        <taxon>Perkinsida</taxon>
        <taxon>Perkinsidae</taxon>
        <taxon>Perkinsus</taxon>
    </lineage>
</organism>
<comment type="caution">
    <text evidence="1">The sequence shown here is derived from an EMBL/GenBank/DDBJ whole genome shotgun (WGS) entry which is preliminary data.</text>
</comment>
<accession>A0A7J6ULU1</accession>
<sequence>ITVQSDVDECLTSTGFIGIDAEDILPLDSAPGLHHQWLHKHSLQPSSSLNFIDLLTADDPVQEQPRKESYPVSKRPPVVPVGGGLPAHKCIHIDVLRDGRYAVNFGVCQEGLKDFSGRGWKAAVARAAKASNRLSPDKQRQVDEAISRLLASGYVAFMTLTDTSRPPPPRVINNLYCGNALVKDSYVTADTHLRERLPSFIGAQFVFKDSPTTPCRIVYDCRSTNGVL</sequence>
<evidence type="ECO:0000313" key="1">
    <source>
        <dbReference type="EMBL" id="KAF4758157.1"/>
    </source>
</evidence>
<gene>
    <name evidence="1" type="ORF">FOZ63_018271</name>
</gene>
<evidence type="ECO:0000313" key="2">
    <source>
        <dbReference type="Proteomes" id="UP000553632"/>
    </source>
</evidence>
<dbReference type="AlphaFoldDB" id="A0A7J6ULU1"/>
<dbReference type="Proteomes" id="UP000553632">
    <property type="component" value="Unassembled WGS sequence"/>
</dbReference>